<comment type="caution">
    <text evidence="2">The sequence shown here is derived from an EMBL/GenBank/DDBJ whole genome shotgun (WGS) entry which is preliminary data.</text>
</comment>
<reference evidence="2" key="1">
    <citation type="submission" date="2013-08" db="EMBL/GenBank/DDBJ databases">
        <authorList>
            <person name="Mendez C."/>
            <person name="Richter M."/>
            <person name="Ferrer M."/>
            <person name="Sanchez J."/>
        </authorList>
    </citation>
    <scope>NUCLEOTIDE SEQUENCE</scope>
</reference>
<sequence>MSHTRKLRKLAGPFVAAPPGGARVRTRLMVDDTDDEVLQVLGAHLGHLASVDLARRVKEGSLDAKAKAGSRKARKQALTASSSSRWAG</sequence>
<accession>T1B7V0</accession>
<protein>
    <submittedName>
        <fullName evidence="2">Uncharacterized protein</fullName>
    </submittedName>
</protein>
<feature type="region of interest" description="Disordered" evidence="1">
    <location>
        <begin position="61"/>
        <end position="88"/>
    </location>
</feature>
<feature type="non-terminal residue" evidence="2">
    <location>
        <position position="88"/>
    </location>
</feature>
<organism evidence="2">
    <name type="scientific">mine drainage metagenome</name>
    <dbReference type="NCBI Taxonomy" id="410659"/>
    <lineage>
        <taxon>unclassified sequences</taxon>
        <taxon>metagenomes</taxon>
        <taxon>ecological metagenomes</taxon>
    </lineage>
</organism>
<reference evidence="2" key="2">
    <citation type="journal article" date="2014" name="ISME J.">
        <title>Microbial stratification in low pH oxic and suboxic macroscopic growths along an acid mine drainage.</title>
        <authorList>
            <person name="Mendez-Garcia C."/>
            <person name="Mesa V."/>
            <person name="Sprenger R.R."/>
            <person name="Richter M."/>
            <person name="Diez M.S."/>
            <person name="Solano J."/>
            <person name="Bargiela R."/>
            <person name="Golyshina O.V."/>
            <person name="Manteca A."/>
            <person name="Ramos J.L."/>
            <person name="Gallego J.R."/>
            <person name="Llorente I."/>
            <person name="Martins Dos Santos V.A."/>
            <person name="Jensen O.N."/>
            <person name="Pelaez A.I."/>
            <person name="Sanchez J."/>
            <person name="Ferrer M."/>
        </authorList>
    </citation>
    <scope>NUCLEOTIDE SEQUENCE</scope>
</reference>
<dbReference type="EMBL" id="AUZY01007701">
    <property type="protein sequence ID" value="EQD49074.1"/>
    <property type="molecule type" value="Genomic_DNA"/>
</dbReference>
<gene>
    <name evidence="2" type="ORF">B1B_11801</name>
</gene>
<evidence type="ECO:0000256" key="1">
    <source>
        <dbReference type="SAM" id="MobiDB-lite"/>
    </source>
</evidence>
<dbReference type="AlphaFoldDB" id="T1B7V0"/>
<proteinExistence type="predicted"/>
<name>T1B7V0_9ZZZZ</name>
<feature type="compositionally biased region" description="Polar residues" evidence="1">
    <location>
        <begin position="78"/>
        <end position="88"/>
    </location>
</feature>
<evidence type="ECO:0000313" key="2">
    <source>
        <dbReference type="EMBL" id="EQD49074.1"/>
    </source>
</evidence>